<dbReference type="InterPro" id="IPR011701">
    <property type="entry name" value="MFS"/>
</dbReference>
<evidence type="ECO:0000256" key="5">
    <source>
        <dbReference type="ARBA" id="ARBA00022692"/>
    </source>
</evidence>
<keyword evidence="5 13" id="KW-0812">Transmembrane</keyword>
<dbReference type="GO" id="GO:0016020">
    <property type="term" value="C:membrane"/>
    <property type="evidence" value="ECO:0007669"/>
    <property type="project" value="UniProtKB-SubCell"/>
</dbReference>
<keyword evidence="6" id="KW-0540">Nuclease</keyword>
<keyword evidence="16" id="KW-1185">Reference proteome</keyword>
<dbReference type="SMART" id="SM00479">
    <property type="entry name" value="EXOIII"/>
    <property type="match status" value="1"/>
</dbReference>
<feature type="transmembrane region" description="Helical" evidence="13">
    <location>
        <begin position="1064"/>
        <end position="1084"/>
    </location>
</feature>
<gene>
    <name evidence="15" type="ORF">PNOK_0889000</name>
</gene>
<dbReference type="GO" id="GO:0004527">
    <property type="term" value="F:exonuclease activity"/>
    <property type="evidence" value="ECO:0007669"/>
    <property type="project" value="UniProtKB-KW"/>
</dbReference>
<dbReference type="InParanoid" id="A0A286U6H1"/>
<dbReference type="FunFam" id="1.20.1250.20:FF:000013">
    <property type="entry name" value="MFS general substrate transporter"/>
    <property type="match status" value="1"/>
</dbReference>
<dbReference type="FunFam" id="3.30.420.10:FF:000031">
    <property type="entry name" value="RNA exonuclease 1"/>
    <property type="match status" value="1"/>
</dbReference>
<dbReference type="InterPro" id="IPR036259">
    <property type="entry name" value="MFS_trans_sf"/>
</dbReference>
<evidence type="ECO:0000256" key="1">
    <source>
        <dbReference type="ARBA" id="ARBA00004123"/>
    </source>
</evidence>
<comment type="subcellular location">
    <subcellularLocation>
        <location evidence="2">Membrane</location>
        <topology evidence="2">Multi-pass membrane protein</topology>
    </subcellularLocation>
    <subcellularLocation>
        <location evidence="1">Nucleus</location>
    </subcellularLocation>
</comment>
<evidence type="ECO:0000256" key="12">
    <source>
        <dbReference type="SAM" id="MobiDB-lite"/>
    </source>
</evidence>
<dbReference type="EMBL" id="NBII01000010">
    <property type="protein sequence ID" value="PAV15129.1"/>
    <property type="molecule type" value="Genomic_DNA"/>
</dbReference>
<keyword evidence="8" id="KW-0269">Exonuclease</keyword>
<dbReference type="GO" id="GO:0022857">
    <property type="term" value="F:transmembrane transporter activity"/>
    <property type="evidence" value="ECO:0007669"/>
    <property type="project" value="InterPro"/>
</dbReference>
<dbReference type="GO" id="GO:0003676">
    <property type="term" value="F:nucleic acid binding"/>
    <property type="evidence" value="ECO:0007669"/>
    <property type="project" value="InterPro"/>
</dbReference>
<evidence type="ECO:0000256" key="13">
    <source>
        <dbReference type="SAM" id="Phobius"/>
    </source>
</evidence>
<organism evidence="15 16">
    <name type="scientific">Pyrrhoderma noxium</name>
    <dbReference type="NCBI Taxonomy" id="2282107"/>
    <lineage>
        <taxon>Eukaryota</taxon>
        <taxon>Fungi</taxon>
        <taxon>Dikarya</taxon>
        <taxon>Basidiomycota</taxon>
        <taxon>Agaricomycotina</taxon>
        <taxon>Agaricomycetes</taxon>
        <taxon>Hymenochaetales</taxon>
        <taxon>Hymenochaetaceae</taxon>
        <taxon>Pyrrhoderma</taxon>
    </lineage>
</organism>
<evidence type="ECO:0000256" key="3">
    <source>
        <dbReference type="ARBA" id="ARBA00006357"/>
    </source>
</evidence>
<keyword evidence="7" id="KW-0378">Hydrolase</keyword>
<feature type="transmembrane region" description="Helical" evidence="13">
    <location>
        <begin position="865"/>
        <end position="888"/>
    </location>
</feature>
<feature type="compositionally biased region" description="Polar residues" evidence="12">
    <location>
        <begin position="43"/>
        <end position="60"/>
    </location>
</feature>
<evidence type="ECO:0000256" key="7">
    <source>
        <dbReference type="ARBA" id="ARBA00022801"/>
    </source>
</evidence>
<evidence type="ECO:0000256" key="11">
    <source>
        <dbReference type="ARBA" id="ARBA00023242"/>
    </source>
</evidence>
<dbReference type="PANTHER" id="PTHR43791:SF36">
    <property type="entry name" value="TRANSPORTER, PUTATIVE (AFU_ORTHOLOGUE AFUA_6G08340)-RELATED"/>
    <property type="match status" value="1"/>
</dbReference>
<dbReference type="InterPro" id="IPR034922">
    <property type="entry name" value="REX1-like_exo"/>
</dbReference>
<comment type="similarity">
    <text evidence="3">Belongs to the REXO1/REXO3 family.</text>
</comment>
<feature type="transmembrane region" description="Helical" evidence="13">
    <location>
        <begin position="1090"/>
        <end position="1113"/>
    </location>
</feature>
<dbReference type="InterPro" id="IPR013520">
    <property type="entry name" value="Ribonucl_H"/>
</dbReference>
<dbReference type="OrthoDB" id="206335at2759"/>
<evidence type="ECO:0000256" key="8">
    <source>
        <dbReference type="ARBA" id="ARBA00022839"/>
    </source>
</evidence>
<evidence type="ECO:0000256" key="2">
    <source>
        <dbReference type="ARBA" id="ARBA00004141"/>
    </source>
</evidence>
<dbReference type="PANTHER" id="PTHR43791">
    <property type="entry name" value="PERMEASE-RELATED"/>
    <property type="match status" value="1"/>
</dbReference>
<feature type="transmembrane region" description="Helical" evidence="13">
    <location>
        <begin position="1033"/>
        <end position="1052"/>
    </location>
</feature>
<feature type="transmembrane region" description="Helical" evidence="13">
    <location>
        <begin position="1157"/>
        <end position="1178"/>
    </location>
</feature>
<dbReference type="STRING" id="2282107.A0A286U6H1"/>
<evidence type="ECO:0000313" key="15">
    <source>
        <dbReference type="EMBL" id="PAV15129.1"/>
    </source>
</evidence>
<proteinExistence type="inferred from homology"/>
<dbReference type="CDD" id="cd06145">
    <property type="entry name" value="REX1_like"/>
    <property type="match status" value="1"/>
</dbReference>
<feature type="transmembrane region" description="Helical" evidence="13">
    <location>
        <begin position="900"/>
        <end position="920"/>
    </location>
</feature>
<evidence type="ECO:0000313" key="16">
    <source>
        <dbReference type="Proteomes" id="UP000217199"/>
    </source>
</evidence>
<dbReference type="SUPFAM" id="SSF53098">
    <property type="entry name" value="Ribonuclease H-like"/>
    <property type="match status" value="1"/>
</dbReference>
<feature type="domain" description="Major facilitator superfamily (MFS) profile" evidence="14">
    <location>
        <begin position="770"/>
        <end position="1179"/>
    </location>
</feature>
<keyword evidence="4" id="KW-0813">Transport</keyword>
<feature type="region of interest" description="Disordered" evidence="12">
    <location>
        <begin position="1"/>
        <end position="97"/>
    </location>
</feature>
<protein>
    <submittedName>
        <fullName evidence="15">MFS general substrate transporter</fullName>
    </submittedName>
</protein>
<evidence type="ECO:0000256" key="10">
    <source>
        <dbReference type="ARBA" id="ARBA00023136"/>
    </source>
</evidence>
<dbReference type="PROSITE" id="PS50850">
    <property type="entry name" value="MFS"/>
    <property type="match status" value="1"/>
</dbReference>
<feature type="transmembrane region" description="Helical" evidence="13">
    <location>
        <begin position="1000"/>
        <end position="1021"/>
    </location>
</feature>
<feature type="compositionally biased region" description="Basic and acidic residues" evidence="12">
    <location>
        <begin position="31"/>
        <end position="42"/>
    </location>
</feature>
<comment type="caution">
    <text evidence="15">The sequence shown here is derived from an EMBL/GenBank/DDBJ whole genome shotgun (WGS) entry which is preliminary data.</text>
</comment>
<accession>A0A286U6H1</accession>
<keyword evidence="9 13" id="KW-1133">Transmembrane helix</keyword>
<dbReference type="Pfam" id="PF07690">
    <property type="entry name" value="MFS_1"/>
    <property type="match status" value="1"/>
</dbReference>
<evidence type="ECO:0000256" key="6">
    <source>
        <dbReference type="ARBA" id="ARBA00022722"/>
    </source>
</evidence>
<feature type="transmembrane region" description="Helical" evidence="13">
    <location>
        <begin position="839"/>
        <end position="859"/>
    </location>
</feature>
<dbReference type="GO" id="GO:0005634">
    <property type="term" value="C:nucleus"/>
    <property type="evidence" value="ECO:0007669"/>
    <property type="project" value="UniProtKB-SubCell"/>
</dbReference>
<evidence type="ECO:0000259" key="14">
    <source>
        <dbReference type="PROSITE" id="PS50850"/>
    </source>
</evidence>
<dbReference type="GO" id="GO:0010629">
    <property type="term" value="P:negative regulation of gene expression"/>
    <property type="evidence" value="ECO:0007669"/>
    <property type="project" value="UniProtKB-ARBA"/>
</dbReference>
<keyword evidence="11" id="KW-0539">Nucleus</keyword>
<dbReference type="InterPro" id="IPR036397">
    <property type="entry name" value="RNaseH_sf"/>
</dbReference>
<dbReference type="Pfam" id="PF00929">
    <property type="entry name" value="RNase_T"/>
    <property type="match status" value="1"/>
</dbReference>
<sequence>MKRVSPDSLTPPSSEHKSKRHKTQMQSDDSEWTKVEKRKTRDNALSSLPKQSPVPSSNAFASLLQPQAKHEKATDEEWSKVERRKAKKARKTEERSENATPRFFYVNSEILKRREAVTIGDIRDLVLHLLGEAAPQPWLKVENRQAIGKVVVLFAPGILPEHLNISLQPTSSTSNPNLPVSIPLPRDTPPSQTVTVKTLFGGTKEIDVTQDNKEELLLPFIARTFSHACPTRAPGEAFRMHSVLSAFFQGPVSPEERKRRAASAIAAEKGLEQSNPLRYVLTLSRMIENEYPIPKSLRGSEDIGVNSAEEMKEDDWVETPIPSSDESGIPEVFAIDCEMCITEDGKELTRVCAIDFNSGKVLLDQLVKPPKPILDYLTRWSGITEEVLRDINTPLSSARNSLLSIMNSSKDKTGCTPILLGHSLESDLRALKFTHMRCIDTALLYHHPRGRPLKPGLAWLTKKWCGREIQNRGEGGHDAEEDARACIELLQRKMKNGPGFGEYKTTTEQESIFERLKRSIRGSTDGEPGTGEGAKLRTVVIDRGNPASLHGAGAGTCVPCTSDEEVAKGILQNIENNDFIFARLNRLAEVQNWLQQRSSTNTDTPATPYDPSEVKTALKATNSNLSVIHAALPPHTALVLFTGHSDPRDMVTLQSRKNAFDNAFRASQATGKEPTSIPSDLKWTNGDSRDLEEAFTHHICTQLSPTLNAKERLEDSMNSEKQDLSIQKEHYDISTTRDPELTLDYGENSKSIQAVSEEERKLVWKLDKRILPITCLMYLFSFLDRSNIGNARLQGLPEDVLHGDPTGILFDWITSAFYFSYILCQVPATVTSKLFSPRLWLGTTALGWGICSTLMSTSFNFGGLMVARIGLGMFEAGFGPGVPLYFSYFYTKHEMGLRMAYWFGFAAVAGAFGGLIAFGVQHAHASIENWKLLFIVEGIPAMLIGLVALVFLPDRPEITNFLTEDERKLAIARMNRATSGDFGHVINKAHVWAALTDWRVYLGGVVYFGVNCALASISAFLPTIIKTFGFTNAIAQLLTVPPYAVSAVVLTLTSYFSDRLQHRGIFMACASIVGGVGYLILLLVHSNNHARFFAVFCITSGTYTTIGLIIAWFAHNLGSETKRAAGIPLFMAIGQCGSVLGSHMYPSTEGPRYIKGFAVTCALEFLAAICALILSASYHYDNRKRDKLYGRPTPETKVDTSVLADKCPNFRYLT</sequence>
<evidence type="ECO:0000256" key="9">
    <source>
        <dbReference type="ARBA" id="ARBA00022989"/>
    </source>
</evidence>
<dbReference type="AlphaFoldDB" id="A0A286U6H1"/>
<dbReference type="Gene3D" id="1.20.1250.20">
    <property type="entry name" value="MFS general substrate transporter like domains"/>
    <property type="match status" value="2"/>
</dbReference>
<feature type="transmembrane region" description="Helical" evidence="13">
    <location>
        <begin position="932"/>
        <end position="952"/>
    </location>
</feature>
<dbReference type="FunFam" id="1.20.1250.20:FF:000018">
    <property type="entry name" value="MFS transporter permease"/>
    <property type="match status" value="1"/>
</dbReference>
<dbReference type="Gene3D" id="3.30.420.10">
    <property type="entry name" value="Ribonuclease H-like superfamily/Ribonuclease H"/>
    <property type="match status" value="1"/>
</dbReference>
<dbReference type="InterPro" id="IPR020846">
    <property type="entry name" value="MFS_dom"/>
</dbReference>
<feature type="compositionally biased region" description="Basic and acidic residues" evidence="12">
    <location>
        <begin position="68"/>
        <end position="81"/>
    </location>
</feature>
<name>A0A286U6H1_9AGAM</name>
<dbReference type="Proteomes" id="UP000217199">
    <property type="component" value="Unassembled WGS sequence"/>
</dbReference>
<reference evidence="15 16" key="1">
    <citation type="journal article" date="2017" name="Mol. Ecol.">
        <title>Comparative and population genomic landscape of Phellinus noxius: A hypervariable fungus causing root rot in trees.</title>
        <authorList>
            <person name="Chung C.L."/>
            <person name="Lee T.J."/>
            <person name="Akiba M."/>
            <person name="Lee H.H."/>
            <person name="Kuo T.H."/>
            <person name="Liu D."/>
            <person name="Ke H.M."/>
            <person name="Yokoi T."/>
            <person name="Roa M.B."/>
            <person name="Lu M.J."/>
            <person name="Chang Y.Y."/>
            <person name="Ann P.J."/>
            <person name="Tsai J.N."/>
            <person name="Chen C.Y."/>
            <person name="Tzean S.S."/>
            <person name="Ota Y."/>
            <person name="Hattori T."/>
            <person name="Sahashi N."/>
            <person name="Liou R.F."/>
            <person name="Kikuchi T."/>
            <person name="Tsai I.J."/>
        </authorList>
    </citation>
    <scope>NUCLEOTIDE SEQUENCE [LARGE SCALE GENOMIC DNA]</scope>
    <source>
        <strain evidence="15 16">FFPRI411160</strain>
    </source>
</reference>
<keyword evidence="10 13" id="KW-0472">Membrane</keyword>
<dbReference type="InterPro" id="IPR012337">
    <property type="entry name" value="RNaseH-like_sf"/>
</dbReference>
<dbReference type="SUPFAM" id="SSF103473">
    <property type="entry name" value="MFS general substrate transporter"/>
    <property type="match status" value="1"/>
</dbReference>
<evidence type="ECO:0000256" key="4">
    <source>
        <dbReference type="ARBA" id="ARBA00022448"/>
    </source>
</evidence>